<keyword evidence="3" id="KW-1185">Reference proteome</keyword>
<dbReference type="Proteomes" id="UP000027195">
    <property type="component" value="Unassembled WGS sequence"/>
</dbReference>
<dbReference type="EMBL" id="KL198037">
    <property type="protein sequence ID" value="KDQ14583.1"/>
    <property type="molecule type" value="Genomic_DNA"/>
</dbReference>
<dbReference type="HOGENOM" id="CLU_104257_0_0_1"/>
<feature type="region of interest" description="Disordered" evidence="1">
    <location>
        <begin position="1"/>
        <end position="20"/>
    </location>
</feature>
<dbReference type="InParanoid" id="A0A067MFJ9"/>
<protein>
    <submittedName>
        <fullName evidence="2">Uncharacterized protein</fullName>
    </submittedName>
</protein>
<dbReference type="OrthoDB" id="5951020at2759"/>
<evidence type="ECO:0000256" key="1">
    <source>
        <dbReference type="SAM" id="MobiDB-lite"/>
    </source>
</evidence>
<gene>
    <name evidence="2" type="ORF">BOTBODRAFT_174756</name>
</gene>
<sequence>MSHHNSIGEQSASTENRPQGHAAHMEALRAFVAEKNERDGTTYWPEAGDGEPEGFLCHYFYDLNSIEFELAKSYGIYRYLRSHTLSLPALRYIVTRDCGTTGQSHAVTSNPRDFSSWSEDGINVMYVPTVRDAQGREREQGAPERLQLKISHILDPVLDAVCQADDHASPSSDSHTALPSSSVGVLPLPELLPTPPPHPTVIFVTGSGASGKFIHEGYLRQIKNALEIGLRVKLWGWKHRLLSSYFRVQKKYPDLLEIHYFDEYTEYLISCTGIQGCLATGSGH</sequence>
<dbReference type="AlphaFoldDB" id="A0A067MFJ9"/>
<organism evidence="2 3">
    <name type="scientific">Botryobasidium botryosum (strain FD-172 SS1)</name>
    <dbReference type="NCBI Taxonomy" id="930990"/>
    <lineage>
        <taxon>Eukaryota</taxon>
        <taxon>Fungi</taxon>
        <taxon>Dikarya</taxon>
        <taxon>Basidiomycota</taxon>
        <taxon>Agaricomycotina</taxon>
        <taxon>Agaricomycetes</taxon>
        <taxon>Cantharellales</taxon>
        <taxon>Botryobasidiaceae</taxon>
        <taxon>Botryobasidium</taxon>
    </lineage>
</organism>
<feature type="compositionally biased region" description="Polar residues" evidence="1">
    <location>
        <begin position="1"/>
        <end position="17"/>
    </location>
</feature>
<accession>A0A067MFJ9</accession>
<evidence type="ECO:0000313" key="2">
    <source>
        <dbReference type="EMBL" id="KDQ14583.1"/>
    </source>
</evidence>
<name>A0A067MFJ9_BOTB1</name>
<reference evidence="3" key="1">
    <citation type="journal article" date="2014" name="Proc. Natl. Acad. Sci. U.S.A.">
        <title>Extensive sampling of basidiomycete genomes demonstrates inadequacy of the white-rot/brown-rot paradigm for wood decay fungi.</title>
        <authorList>
            <person name="Riley R."/>
            <person name="Salamov A.A."/>
            <person name="Brown D.W."/>
            <person name="Nagy L.G."/>
            <person name="Floudas D."/>
            <person name="Held B.W."/>
            <person name="Levasseur A."/>
            <person name="Lombard V."/>
            <person name="Morin E."/>
            <person name="Otillar R."/>
            <person name="Lindquist E.A."/>
            <person name="Sun H."/>
            <person name="LaButti K.M."/>
            <person name="Schmutz J."/>
            <person name="Jabbour D."/>
            <person name="Luo H."/>
            <person name="Baker S.E."/>
            <person name="Pisabarro A.G."/>
            <person name="Walton J.D."/>
            <person name="Blanchette R.A."/>
            <person name="Henrissat B."/>
            <person name="Martin F."/>
            <person name="Cullen D."/>
            <person name="Hibbett D.S."/>
            <person name="Grigoriev I.V."/>
        </authorList>
    </citation>
    <scope>NUCLEOTIDE SEQUENCE [LARGE SCALE GENOMIC DNA]</scope>
    <source>
        <strain evidence="3">FD-172 SS1</strain>
    </source>
</reference>
<evidence type="ECO:0000313" key="3">
    <source>
        <dbReference type="Proteomes" id="UP000027195"/>
    </source>
</evidence>
<proteinExistence type="predicted"/>